<dbReference type="Gene3D" id="3.30.450.20">
    <property type="entry name" value="PAS domain"/>
    <property type="match status" value="1"/>
</dbReference>
<keyword evidence="7" id="KW-1185">Reference proteome</keyword>
<keyword evidence="3" id="KW-0804">Transcription</keyword>
<keyword evidence="1" id="KW-0805">Transcription regulation</keyword>
<evidence type="ECO:0000313" key="7">
    <source>
        <dbReference type="Proteomes" id="UP000612456"/>
    </source>
</evidence>
<dbReference type="PANTHER" id="PTHR43280">
    <property type="entry name" value="ARAC-FAMILY TRANSCRIPTIONAL REGULATOR"/>
    <property type="match status" value="1"/>
</dbReference>
<reference evidence="6" key="2">
    <citation type="submission" date="2020-09" db="EMBL/GenBank/DDBJ databases">
        <authorList>
            <person name="Sun Q."/>
            <person name="Zhou Y."/>
        </authorList>
    </citation>
    <scope>NUCLEOTIDE SEQUENCE</scope>
    <source>
        <strain evidence="6">CGMCC 1.15178</strain>
    </source>
</reference>
<dbReference type="InterPro" id="IPR020449">
    <property type="entry name" value="Tscrpt_reg_AraC-type_HTH"/>
</dbReference>
<evidence type="ECO:0000256" key="1">
    <source>
        <dbReference type="ARBA" id="ARBA00023015"/>
    </source>
</evidence>
<dbReference type="AlphaFoldDB" id="A0A916Z8E4"/>
<dbReference type="Gene3D" id="1.10.10.60">
    <property type="entry name" value="Homeodomain-like"/>
    <property type="match status" value="2"/>
</dbReference>
<dbReference type="GO" id="GO:0003700">
    <property type="term" value="F:DNA-binding transcription factor activity"/>
    <property type="evidence" value="ECO:0007669"/>
    <property type="project" value="InterPro"/>
</dbReference>
<dbReference type="EMBL" id="BMHP01000003">
    <property type="protein sequence ID" value="GGD81452.1"/>
    <property type="molecule type" value="Genomic_DNA"/>
</dbReference>
<gene>
    <name evidence="6" type="ORF">GCM10010911_44470</name>
</gene>
<keyword evidence="4" id="KW-0472">Membrane</keyword>
<dbReference type="SMART" id="SM00342">
    <property type="entry name" value="HTH_ARAC"/>
    <property type="match status" value="1"/>
</dbReference>
<dbReference type="SUPFAM" id="SSF46689">
    <property type="entry name" value="Homeodomain-like"/>
    <property type="match status" value="1"/>
</dbReference>
<organism evidence="6 7">
    <name type="scientific">Paenibacillus nasutitermitis</name>
    <dbReference type="NCBI Taxonomy" id="1652958"/>
    <lineage>
        <taxon>Bacteria</taxon>
        <taxon>Bacillati</taxon>
        <taxon>Bacillota</taxon>
        <taxon>Bacilli</taxon>
        <taxon>Bacillales</taxon>
        <taxon>Paenibacillaceae</taxon>
        <taxon>Paenibacillus</taxon>
    </lineage>
</organism>
<sequence>MGLIELYRSRNYFKRIFYTTILLIVPLLLIFCSVLYIFSRNTALELQQQSNNKVLSQINYNIDNLNEMVTNLTVSTFNDRDIISLLNSPSLDMFQFYNKLEKMDRVLISNPYLSSIAIYNSSNKCYYSTAFRSPISCGVKESNNILKAFLSENRTFPKLTLLPMTEEDGAGKGSVLSLLIYSSAGDYTPNQSVLMLNVKSSWMFDNIRMINELTDAGSGYAFIVDSQGKPFSPREQAAPDDSIMEELDGRLHNIEAPSGSFIARTEQGKQIVNYLTSKVNGWKIVIVQPYDAVFGKINALGTFSLAALLLFVVISLLVAAIASMKLYKPVGRLMNQLNLPPTLDRERMSGSRDELGYLSYVYEDMQTTMSVLRHDSEANRDVRRHYFLKRWLLDSRGISGDEYEDYCRERGLDAGSTFVLCLLKIDDYVKFRDSRNELEQKLVKFAATNIMKEIVASHDADPEVEMATDHLVLLLRLPQGEEQPAPGLIDRLKLIQDTVSGYYKLTLTVVAGQPFNDYRQLTGQYERLQFYSLHRMILGKQAMITPDLYAVEAAEANEPIPLDLDRRLAESIRSNDLAAMKARLDDWIGWVKGLHIEHIDFAVLQIVVVIHQTIRELNIQHVQTVMSKLKRYTNQILEQETLEDIRSQIELVLEEMVNERNDVKTDKQSFLVDAVKEIIQLNYTDPNLSLQGIAAIMKMSPAYLGRHFRSSESLSVADYMNQVRLSVAMQLLEQGEDSVLEIMHKVGYSSESNFFKLFKKNIGMTPGEYRLARKG</sequence>
<evidence type="ECO:0000313" key="6">
    <source>
        <dbReference type="EMBL" id="GGD81452.1"/>
    </source>
</evidence>
<dbReference type="PANTHER" id="PTHR43280:SF28">
    <property type="entry name" value="HTH-TYPE TRANSCRIPTIONAL ACTIVATOR RHAS"/>
    <property type="match status" value="1"/>
</dbReference>
<keyword evidence="4" id="KW-1133">Transmembrane helix</keyword>
<protein>
    <recommendedName>
        <fullName evidence="5">HTH araC/xylS-type domain-containing protein</fullName>
    </recommendedName>
</protein>
<name>A0A916Z8E4_9BACL</name>
<keyword evidence="2" id="KW-0238">DNA-binding</keyword>
<reference evidence="6" key="1">
    <citation type="journal article" date="2014" name="Int. J. Syst. Evol. Microbiol.">
        <title>Complete genome sequence of Corynebacterium casei LMG S-19264T (=DSM 44701T), isolated from a smear-ripened cheese.</title>
        <authorList>
            <consortium name="US DOE Joint Genome Institute (JGI-PGF)"/>
            <person name="Walter F."/>
            <person name="Albersmeier A."/>
            <person name="Kalinowski J."/>
            <person name="Ruckert C."/>
        </authorList>
    </citation>
    <scope>NUCLEOTIDE SEQUENCE</scope>
    <source>
        <strain evidence="6">CGMCC 1.15178</strain>
    </source>
</reference>
<feature type="domain" description="HTH araC/xylS-type" evidence="5">
    <location>
        <begin position="673"/>
        <end position="772"/>
    </location>
</feature>
<dbReference type="RefSeq" id="WP_188995025.1">
    <property type="nucleotide sequence ID" value="NZ_BMHP01000003.1"/>
</dbReference>
<dbReference type="PROSITE" id="PS01124">
    <property type="entry name" value="HTH_ARAC_FAMILY_2"/>
    <property type="match status" value="1"/>
</dbReference>
<accession>A0A916Z8E4</accession>
<evidence type="ECO:0000256" key="3">
    <source>
        <dbReference type="ARBA" id="ARBA00023163"/>
    </source>
</evidence>
<comment type="caution">
    <text evidence="6">The sequence shown here is derived from an EMBL/GenBank/DDBJ whole genome shotgun (WGS) entry which is preliminary data.</text>
</comment>
<keyword evidence="4" id="KW-0812">Transmembrane</keyword>
<dbReference type="GO" id="GO:0043565">
    <property type="term" value="F:sequence-specific DNA binding"/>
    <property type="evidence" value="ECO:0007669"/>
    <property type="project" value="InterPro"/>
</dbReference>
<dbReference type="InterPro" id="IPR018060">
    <property type="entry name" value="HTH_AraC"/>
</dbReference>
<dbReference type="Pfam" id="PF12833">
    <property type="entry name" value="HTH_18"/>
    <property type="match status" value="1"/>
</dbReference>
<proteinExistence type="predicted"/>
<feature type="transmembrane region" description="Helical" evidence="4">
    <location>
        <begin position="303"/>
        <end position="324"/>
    </location>
</feature>
<dbReference type="InterPro" id="IPR009057">
    <property type="entry name" value="Homeodomain-like_sf"/>
</dbReference>
<feature type="transmembrane region" description="Helical" evidence="4">
    <location>
        <begin position="16"/>
        <end position="38"/>
    </location>
</feature>
<evidence type="ECO:0000259" key="5">
    <source>
        <dbReference type="PROSITE" id="PS01124"/>
    </source>
</evidence>
<evidence type="ECO:0000256" key="2">
    <source>
        <dbReference type="ARBA" id="ARBA00023125"/>
    </source>
</evidence>
<dbReference type="Proteomes" id="UP000612456">
    <property type="component" value="Unassembled WGS sequence"/>
</dbReference>
<evidence type="ECO:0000256" key="4">
    <source>
        <dbReference type="SAM" id="Phobius"/>
    </source>
</evidence>
<dbReference type="PRINTS" id="PR00032">
    <property type="entry name" value="HTHARAC"/>
</dbReference>